<feature type="region of interest" description="Phosphopantothenoylcysteine decarboxylase" evidence="3">
    <location>
        <begin position="1"/>
        <end position="192"/>
    </location>
</feature>
<dbReference type="SUPFAM" id="SSF52507">
    <property type="entry name" value="Homo-oligomeric flavin-containing Cys decarboxylases, HFCD"/>
    <property type="match status" value="1"/>
</dbReference>
<feature type="binding site" evidence="3">
    <location>
        <position position="280"/>
    </location>
    <ligand>
        <name>CTP</name>
        <dbReference type="ChEBI" id="CHEBI:37563"/>
    </ligand>
</feature>
<name>A0A255XJX1_9PROT</name>
<feature type="binding site" evidence="3">
    <location>
        <position position="326"/>
    </location>
    <ligand>
        <name>CTP</name>
        <dbReference type="ChEBI" id="CHEBI:37563"/>
    </ligand>
</feature>
<keyword evidence="3" id="KW-0460">Magnesium</keyword>
<comment type="catalytic activity">
    <reaction evidence="3 4">
        <text>(R)-4'-phosphopantothenate + L-cysteine + CTP = N-[(R)-4-phosphopantothenoyl]-L-cysteine + CMP + diphosphate + H(+)</text>
        <dbReference type="Rhea" id="RHEA:19397"/>
        <dbReference type="ChEBI" id="CHEBI:10986"/>
        <dbReference type="ChEBI" id="CHEBI:15378"/>
        <dbReference type="ChEBI" id="CHEBI:33019"/>
        <dbReference type="ChEBI" id="CHEBI:35235"/>
        <dbReference type="ChEBI" id="CHEBI:37563"/>
        <dbReference type="ChEBI" id="CHEBI:59458"/>
        <dbReference type="ChEBI" id="CHEBI:60377"/>
        <dbReference type="EC" id="6.3.2.5"/>
    </reaction>
</comment>
<dbReference type="Pfam" id="PF02441">
    <property type="entry name" value="Flavoprotein"/>
    <property type="match status" value="1"/>
</dbReference>
<dbReference type="GO" id="GO:0004632">
    <property type="term" value="F:phosphopantothenate--cysteine ligase activity"/>
    <property type="evidence" value="ECO:0007669"/>
    <property type="project" value="UniProtKB-UniRule"/>
</dbReference>
<dbReference type="InterPro" id="IPR005252">
    <property type="entry name" value="CoaBC"/>
</dbReference>
<feature type="binding site" evidence="3">
    <location>
        <position position="344"/>
    </location>
    <ligand>
        <name>CTP</name>
        <dbReference type="ChEBI" id="CHEBI:37563"/>
    </ligand>
</feature>
<evidence type="ECO:0000256" key="2">
    <source>
        <dbReference type="ARBA" id="ARBA00023239"/>
    </source>
</evidence>
<dbReference type="Gene3D" id="3.40.50.10300">
    <property type="entry name" value="CoaB-like"/>
    <property type="match status" value="1"/>
</dbReference>
<comment type="cofactor">
    <cofactor evidence="3">
        <name>FMN</name>
        <dbReference type="ChEBI" id="CHEBI:58210"/>
    </cofactor>
    <text evidence="3">Binds 1 FMN per subunit.</text>
</comment>
<comment type="similarity">
    <text evidence="3 4">In the C-terminal section; belongs to the PPC synthetase family.</text>
</comment>
<keyword evidence="3" id="KW-0511">Multifunctional enzyme</keyword>
<feature type="region of interest" description="Phosphopantothenate--cysteine ligase" evidence="3">
    <location>
        <begin position="193"/>
        <end position="405"/>
    </location>
</feature>
<dbReference type="Gene3D" id="3.40.50.1950">
    <property type="entry name" value="Flavin prenyltransferase-like"/>
    <property type="match status" value="1"/>
</dbReference>
<dbReference type="EC" id="4.1.1.36" evidence="3"/>
<dbReference type="RefSeq" id="WP_094409863.1">
    <property type="nucleotide sequence ID" value="NZ_BMJZ01000005.1"/>
</dbReference>
<dbReference type="GO" id="GO:0015941">
    <property type="term" value="P:pantothenate catabolic process"/>
    <property type="evidence" value="ECO:0007669"/>
    <property type="project" value="InterPro"/>
</dbReference>
<keyword evidence="2 3" id="KW-0456">Lyase</keyword>
<dbReference type="Pfam" id="PF04127">
    <property type="entry name" value="DFP"/>
    <property type="match status" value="1"/>
</dbReference>
<dbReference type="PANTHER" id="PTHR14359:SF6">
    <property type="entry name" value="PHOSPHOPANTOTHENOYLCYSTEINE DECARBOXYLASE"/>
    <property type="match status" value="1"/>
</dbReference>
<dbReference type="GO" id="GO:0004633">
    <property type="term" value="F:phosphopantothenoylcysteine decarboxylase activity"/>
    <property type="evidence" value="ECO:0007669"/>
    <property type="project" value="UniProtKB-UniRule"/>
</dbReference>
<dbReference type="UniPathway" id="UPA00241">
    <property type="reaction ID" value="UER00353"/>
</dbReference>
<dbReference type="EMBL" id="NOXS01000034">
    <property type="protein sequence ID" value="OYQ17269.1"/>
    <property type="molecule type" value="Genomic_DNA"/>
</dbReference>
<reference evidence="7 8" key="1">
    <citation type="submission" date="2017-07" db="EMBL/GenBank/DDBJ databases">
        <title>Elstera cyanobacteriorum sp. nov., a novel bacterium isolated from cyanobacterial aggregates in a eutrophic lake.</title>
        <authorList>
            <person name="Cai H."/>
        </authorList>
    </citation>
    <scope>NUCLEOTIDE SEQUENCE [LARGE SCALE GENOMIC DNA]</scope>
    <source>
        <strain evidence="7 8">TH019</strain>
    </source>
</reference>
<organism evidence="7 8">
    <name type="scientific">Elstera cyanobacteriorum</name>
    <dbReference type="NCBI Taxonomy" id="2022747"/>
    <lineage>
        <taxon>Bacteria</taxon>
        <taxon>Pseudomonadati</taxon>
        <taxon>Pseudomonadota</taxon>
        <taxon>Alphaproteobacteria</taxon>
        <taxon>Rhodospirillales</taxon>
        <taxon>Rhodospirillaceae</taxon>
        <taxon>Elstera</taxon>
    </lineage>
</organism>
<dbReference type="GO" id="GO:0071513">
    <property type="term" value="C:phosphopantothenoylcysteine decarboxylase complex"/>
    <property type="evidence" value="ECO:0007669"/>
    <property type="project" value="TreeGrafter"/>
</dbReference>
<sequence length="405" mass="42437">MLSGKRLLLIIGGGIAAYKVLELIRRLRDRGVDVRCVLTKAGAEFVTPLSVAALSENKVYQDLFSLTDESEMGHIRLSREADLVLVAPATANLIAKMAAGIADDLATTALLATDKPVLIAPAMNTHMWQHAATQANVATLIARGITVIGPAAGDLACGEVGSGRLVEVPGLLAALEEAFHQHQPLPSLVGKHAIVTSGPTHEPIDPVRYIANRSSGKQGHAIAAALAAAGMRVTLVSGPTQEPVPAGMDFKPIESAQQMLAAVDAALPADVFVGAAAVADWRVASAADQKLKKGADGPPALVLTENPDILRTVSQHPKRPALVIGFAAETEKVLEHAAAKRVRKGCDWILANDVSPETGTFGGTHSRLFLVTAAGVTPWPHSAKTDAARRLTHAVAEYFSTMRDA</sequence>
<proteinExistence type="inferred from homology"/>
<comment type="caution">
    <text evidence="3">Lacks conserved residue(s) required for the propagation of feature annotation.</text>
</comment>
<comment type="cofactor">
    <cofactor evidence="3">
        <name>Mg(2+)</name>
        <dbReference type="ChEBI" id="CHEBI:18420"/>
    </cofactor>
</comment>
<accession>A0A255XJX1</accession>
<feature type="active site" description="Proton donor" evidence="3">
    <location>
        <position position="157"/>
    </location>
</feature>
<dbReference type="EC" id="6.3.2.5" evidence="3"/>
<evidence type="ECO:0000313" key="8">
    <source>
        <dbReference type="Proteomes" id="UP000216361"/>
    </source>
</evidence>
<feature type="binding site" evidence="3">
    <location>
        <position position="290"/>
    </location>
    <ligand>
        <name>CTP</name>
        <dbReference type="ChEBI" id="CHEBI:37563"/>
    </ligand>
</feature>
<keyword evidence="3" id="KW-0479">Metal-binding</keyword>
<comment type="function">
    <text evidence="4">Catalyzes two steps in the biosynthesis of coenzyme A. In the first step cysteine is conjugated to 4'-phosphopantothenate to form 4-phosphopantothenoylcysteine, in the latter compound is decarboxylated to form 4'-phosphopantotheine.</text>
</comment>
<evidence type="ECO:0000313" key="7">
    <source>
        <dbReference type="EMBL" id="OYQ17269.1"/>
    </source>
</evidence>
<evidence type="ECO:0000259" key="6">
    <source>
        <dbReference type="Pfam" id="PF04127"/>
    </source>
</evidence>
<feature type="binding site" evidence="3">
    <location>
        <begin position="307"/>
        <end position="310"/>
    </location>
    <ligand>
        <name>CTP</name>
        <dbReference type="ChEBI" id="CHEBI:37563"/>
    </ligand>
</feature>
<keyword evidence="3 4" id="KW-0436">Ligase</keyword>
<dbReference type="InterPro" id="IPR003382">
    <property type="entry name" value="Flavoprotein"/>
</dbReference>
<evidence type="ECO:0000256" key="1">
    <source>
        <dbReference type="ARBA" id="ARBA00022793"/>
    </source>
</evidence>
<keyword evidence="1 3" id="KW-0210">Decarboxylase</keyword>
<feature type="domain" description="DNA/pantothenate metabolism flavoprotein C-terminal" evidence="6">
    <location>
        <begin position="188"/>
        <end position="397"/>
    </location>
</feature>
<dbReference type="Proteomes" id="UP000216361">
    <property type="component" value="Unassembled WGS sequence"/>
</dbReference>
<evidence type="ECO:0000256" key="4">
    <source>
        <dbReference type="RuleBase" id="RU364078"/>
    </source>
</evidence>
<evidence type="ECO:0000259" key="5">
    <source>
        <dbReference type="Pfam" id="PF02441"/>
    </source>
</evidence>
<gene>
    <name evidence="3 7" type="primary">coaBC</name>
    <name evidence="7" type="ORF">CHR90_14955</name>
</gene>
<dbReference type="PANTHER" id="PTHR14359">
    <property type="entry name" value="HOMO-OLIGOMERIC FLAVIN CONTAINING CYS DECARBOXYLASE FAMILY"/>
    <property type="match status" value="1"/>
</dbReference>
<dbReference type="GO" id="GO:0010181">
    <property type="term" value="F:FMN binding"/>
    <property type="evidence" value="ECO:0007669"/>
    <property type="project" value="UniProtKB-UniRule"/>
</dbReference>
<keyword evidence="8" id="KW-1185">Reference proteome</keyword>
<comment type="caution">
    <text evidence="7">The sequence shown here is derived from an EMBL/GenBank/DDBJ whole genome shotgun (WGS) entry which is preliminary data.</text>
</comment>
<comment type="similarity">
    <text evidence="3 4">In the N-terminal section; belongs to the HFCD (homo-oligomeric flavin containing Cys decarboxylase) superfamily.</text>
</comment>
<dbReference type="AlphaFoldDB" id="A0A255XJX1"/>
<dbReference type="GO" id="GO:0015937">
    <property type="term" value="P:coenzyme A biosynthetic process"/>
    <property type="evidence" value="ECO:0007669"/>
    <property type="project" value="UniProtKB-UniRule"/>
</dbReference>
<keyword evidence="3 4" id="KW-0285">Flavoprotein</keyword>
<feature type="binding site" evidence="3">
    <location>
        <position position="340"/>
    </location>
    <ligand>
        <name>CTP</name>
        <dbReference type="ChEBI" id="CHEBI:37563"/>
    </ligand>
</feature>
<dbReference type="SUPFAM" id="SSF102645">
    <property type="entry name" value="CoaB-like"/>
    <property type="match status" value="1"/>
</dbReference>
<dbReference type="GO" id="GO:0046872">
    <property type="term" value="F:metal ion binding"/>
    <property type="evidence" value="ECO:0007669"/>
    <property type="project" value="UniProtKB-KW"/>
</dbReference>
<feature type="domain" description="Flavoprotein" evidence="5">
    <location>
        <begin position="5"/>
        <end position="148"/>
    </location>
</feature>
<dbReference type="InterPro" id="IPR036551">
    <property type="entry name" value="Flavin_trans-like"/>
</dbReference>
<dbReference type="HAMAP" id="MF_02225">
    <property type="entry name" value="CoaBC"/>
    <property type="match status" value="1"/>
</dbReference>
<comment type="function">
    <text evidence="3">Catalyzes two sequential steps in the biosynthesis of coenzyme A. In the first step cysteine is conjugated to 4'-phosphopantothenate to form 4-phosphopantothenoylcysteine. In the second step the latter compound is decarboxylated to form 4'-phosphopantotheine.</text>
</comment>
<comment type="pathway">
    <text evidence="3 4">Cofactor biosynthesis; coenzyme A biosynthesis; CoA from (R)-pantothenate: step 2/5.</text>
</comment>
<keyword evidence="3 4" id="KW-0288">FMN</keyword>
<comment type="pathway">
    <text evidence="3 4">Cofactor biosynthesis; coenzyme A biosynthesis; CoA from (R)-pantothenate: step 3/5.</text>
</comment>
<evidence type="ECO:0000256" key="3">
    <source>
        <dbReference type="HAMAP-Rule" id="MF_02225"/>
    </source>
</evidence>
<dbReference type="NCBIfam" id="TIGR00521">
    <property type="entry name" value="coaBC_dfp"/>
    <property type="match status" value="1"/>
</dbReference>
<comment type="catalytic activity">
    <reaction evidence="3 4">
        <text>N-[(R)-4-phosphopantothenoyl]-L-cysteine + H(+) = (R)-4'-phosphopantetheine + CO2</text>
        <dbReference type="Rhea" id="RHEA:16793"/>
        <dbReference type="ChEBI" id="CHEBI:15378"/>
        <dbReference type="ChEBI" id="CHEBI:16526"/>
        <dbReference type="ChEBI" id="CHEBI:59458"/>
        <dbReference type="ChEBI" id="CHEBI:61723"/>
        <dbReference type="EC" id="4.1.1.36"/>
    </reaction>
</comment>
<dbReference type="OrthoDB" id="9802554at2"/>
<dbReference type="InterPro" id="IPR007085">
    <property type="entry name" value="DNA/pantothenate-metab_flavo_C"/>
</dbReference>
<dbReference type="InterPro" id="IPR035929">
    <property type="entry name" value="CoaB-like_sf"/>
</dbReference>
<protein>
    <recommendedName>
        <fullName evidence="3">Coenzyme A biosynthesis bifunctional protein CoaBC</fullName>
    </recommendedName>
    <alternativeName>
        <fullName evidence="3">DNA/pantothenate metabolism flavoprotein</fullName>
    </alternativeName>
    <alternativeName>
        <fullName evidence="3">Phosphopantothenoylcysteine synthetase/decarboxylase</fullName>
        <shortName evidence="3">PPCS-PPCDC</shortName>
    </alternativeName>
    <domain>
        <recommendedName>
            <fullName evidence="3">Phosphopantothenoylcysteine decarboxylase</fullName>
            <shortName evidence="3">PPC decarboxylase</shortName>
            <shortName evidence="3">PPC-DC</shortName>
            <ecNumber evidence="3">4.1.1.36</ecNumber>
        </recommendedName>
        <alternativeName>
            <fullName evidence="3">CoaC</fullName>
        </alternativeName>
    </domain>
    <domain>
        <recommendedName>
            <fullName evidence="3">Phosphopantothenate--cysteine ligase</fullName>
            <ecNumber evidence="3">6.3.2.5</ecNumber>
        </recommendedName>
        <alternativeName>
            <fullName evidence="3">CoaB</fullName>
        </alternativeName>
        <alternativeName>
            <fullName evidence="3">Phosphopantothenoylcysteine synthetase</fullName>
            <shortName evidence="3">PPC synthetase</shortName>
            <shortName evidence="3">PPC-S</shortName>
        </alternativeName>
    </domain>
</protein>